<name>A0A8J7GP18_9ACTN</name>
<reference evidence="2" key="1">
    <citation type="submission" date="2020-11" db="EMBL/GenBank/DDBJ databases">
        <title>Sequencing the genomes of 1000 actinobacteria strains.</title>
        <authorList>
            <person name="Klenk H.-P."/>
        </authorList>
    </citation>
    <scope>NUCLEOTIDE SEQUENCE</scope>
    <source>
        <strain evidence="2">DSM 45356</strain>
    </source>
</reference>
<dbReference type="Gene3D" id="2.120.10.30">
    <property type="entry name" value="TolB, C-terminal domain"/>
    <property type="match status" value="1"/>
</dbReference>
<keyword evidence="3" id="KW-1185">Reference proteome</keyword>
<proteinExistence type="predicted"/>
<evidence type="ECO:0000313" key="3">
    <source>
        <dbReference type="Proteomes" id="UP000622552"/>
    </source>
</evidence>
<evidence type="ECO:0000313" key="2">
    <source>
        <dbReference type="EMBL" id="MBG6135223.1"/>
    </source>
</evidence>
<organism evidence="2 3">
    <name type="scientific">Longispora fulva</name>
    <dbReference type="NCBI Taxonomy" id="619741"/>
    <lineage>
        <taxon>Bacteria</taxon>
        <taxon>Bacillati</taxon>
        <taxon>Actinomycetota</taxon>
        <taxon>Actinomycetes</taxon>
        <taxon>Micromonosporales</taxon>
        <taxon>Micromonosporaceae</taxon>
        <taxon>Longispora</taxon>
    </lineage>
</organism>
<protein>
    <recommendedName>
        <fullName evidence="4">WD40 repeat protein</fullName>
    </recommendedName>
</protein>
<evidence type="ECO:0000256" key="1">
    <source>
        <dbReference type="SAM" id="MobiDB-lite"/>
    </source>
</evidence>
<comment type="caution">
    <text evidence="2">The sequence shown here is derived from an EMBL/GenBank/DDBJ whole genome shotgun (WGS) entry which is preliminary data.</text>
</comment>
<gene>
    <name evidence="2" type="ORF">IW245_001417</name>
</gene>
<sequence>MKARLWITLVAAVVLVAVAVGYTLHSARRVTATGAALTLDARALLFRAPDGRVTARSPDGQVTTGDRACDRFSAAAGTGLCLVATPGAVPTTTGIVLDGHLRETRRLQLPGIPSRAQVSPTGRFLSWTTFTTGDSYAASGTFSTATGILDARTGTFVVNIENLQLYVDGERYHAPDINVWGVTFAADDNTFYATLASRGRTYLVRGDFAEWSARTVRENVECPSLSPDGGRLAFKKRVGTGWRLYVLDLSTMAEHPLAESAEVDDQAVWFDDATVGYGRAGTVWTVPADGSGAPTRLVDGSSPAPHNGPNA</sequence>
<dbReference type="SUPFAM" id="SSF82171">
    <property type="entry name" value="DPP6 N-terminal domain-like"/>
    <property type="match status" value="1"/>
</dbReference>
<feature type="region of interest" description="Disordered" evidence="1">
    <location>
        <begin position="291"/>
        <end position="311"/>
    </location>
</feature>
<accession>A0A8J7GP18</accession>
<dbReference type="Proteomes" id="UP000622552">
    <property type="component" value="Unassembled WGS sequence"/>
</dbReference>
<dbReference type="AlphaFoldDB" id="A0A8J7GP18"/>
<dbReference type="InterPro" id="IPR011042">
    <property type="entry name" value="6-blade_b-propeller_TolB-like"/>
</dbReference>
<evidence type="ECO:0008006" key="4">
    <source>
        <dbReference type="Google" id="ProtNLM"/>
    </source>
</evidence>
<dbReference type="EMBL" id="JADOUF010000001">
    <property type="protein sequence ID" value="MBG6135223.1"/>
    <property type="molecule type" value="Genomic_DNA"/>
</dbReference>
<dbReference type="RefSeq" id="WP_197002365.1">
    <property type="nucleotide sequence ID" value="NZ_BONS01000003.1"/>
</dbReference>